<evidence type="ECO:0000313" key="2">
    <source>
        <dbReference type="EMBL" id="NLR64651.1"/>
    </source>
</evidence>
<proteinExistence type="predicted"/>
<sequence>MELLRKTAFSIMPLPEKEWEALSACWTPVTFKRKDMVTVAGEVEKYIYFVEEGVQRLFSLEDDREVTILFTYTGSFSGVIDSFQLQRPSPWYLEALTPSRMLRMSWPDFDGLTRQYPLIDRWVRLGSIAALGGILERHKEILSYSAEQKFRTLLTRSPHVLQLIPQKYLASYLGIDPATFSKLLKSVKL</sequence>
<dbReference type="Proteomes" id="UP000570474">
    <property type="component" value="Unassembled WGS sequence"/>
</dbReference>
<protein>
    <submittedName>
        <fullName evidence="2">Crp/Fnr family transcriptional regulator</fullName>
    </submittedName>
</protein>
<accession>A0A847RZ94</accession>
<dbReference type="InterPro" id="IPR018490">
    <property type="entry name" value="cNMP-bd_dom_sf"/>
</dbReference>
<comment type="caution">
    <text evidence="2">The sequence shown here is derived from an EMBL/GenBank/DDBJ whole genome shotgun (WGS) entry which is preliminary data.</text>
</comment>
<dbReference type="SUPFAM" id="SSF51206">
    <property type="entry name" value="cAMP-binding domain-like"/>
    <property type="match status" value="1"/>
</dbReference>
<dbReference type="AlphaFoldDB" id="A0A847RZ94"/>
<dbReference type="PROSITE" id="PS50042">
    <property type="entry name" value="CNMP_BINDING_3"/>
    <property type="match status" value="1"/>
</dbReference>
<dbReference type="Pfam" id="PF00027">
    <property type="entry name" value="cNMP_binding"/>
    <property type="match status" value="1"/>
</dbReference>
<dbReference type="InterPro" id="IPR014710">
    <property type="entry name" value="RmlC-like_jellyroll"/>
</dbReference>
<evidence type="ECO:0000313" key="3">
    <source>
        <dbReference type="Proteomes" id="UP000570474"/>
    </source>
</evidence>
<name>A0A847RZ94_9BACT</name>
<gene>
    <name evidence="2" type="ORF">HGH92_10065</name>
</gene>
<dbReference type="CDD" id="cd00038">
    <property type="entry name" value="CAP_ED"/>
    <property type="match status" value="1"/>
</dbReference>
<dbReference type="EMBL" id="JABAIA010000001">
    <property type="protein sequence ID" value="NLR64651.1"/>
    <property type="molecule type" value="Genomic_DNA"/>
</dbReference>
<dbReference type="RefSeq" id="WP_168870595.1">
    <property type="nucleotide sequence ID" value="NZ_JABAIA010000001.1"/>
</dbReference>
<evidence type="ECO:0000259" key="1">
    <source>
        <dbReference type="PROSITE" id="PS50042"/>
    </source>
</evidence>
<organism evidence="2 3">
    <name type="scientific">Chitinophaga varians</name>
    <dbReference type="NCBI Taxonomy" id="2202339"/>
    <lineage>
        <taxon>Bacteria</taxon>
        <taxon>Pseudomonadati</taxon>
        <taxon>Bacteroidota</taxon>
        <taxon>Chitinophagia</taxon>
        <taxon>Chitinophagales</taxon>
        <taxon>Chitinophagaceae</taxon>
        <taxon>Chitinophaga</taxon>
    </lineage>
</organism>
<feature type="domain" description="Cyclic nucleotide-binding" evidence="1">
    <location>
        <begin position="10"/>
        <end position="112"/>
    </location>
</feature>
<keyword evidence="3" id="KW-1185">Reference proteome</keyword>
<reference evidence="2 3" key="1">
    <citation type="submission" date="2020-04" db="EMBL/GenBank/DDBJ databases">
        <authorList>
            <person name="Yin C."/>
        </authorList>
    </citation>
    <scope>NUCLEOTIDE SEQUENCE [LARGE SCALE GENOMIC DNA]</scope>
    <source>
        <strain evidence="2 3">Ae27</strain>
    </source>
</reference>
<dbReference type="Gene3D" id="2.60.120.10">
    <property type="entry name" value="Jelly Rolls"/>
    <property type="match status" value="1"/>
</dbReference>
<dbReference type="InterPro" id="IPR000595">
    <property type="entry name" value="cNMP-bd_dom"/>
</dbReference>